<protein>
    <recommendedName>
        <fullName evidence="3">GAF domain-containing protein</fullName>
    </recommendedName>
</protein>
<name>A0A4U1BMM1_9GAMM</name>
<gene>
    <name evidence="1" type="ORF">FCL42_13565</name>
</gene>
<evidence type="ECO:0000313" key="1">
    <source>
        <dbReference type="EMBL" id="TKB53978.1"/>
    </source>
</evidence>
<dbReference type="AlphaFoldDB" id="A0A4U1BMM1"/>
<comment type="caution">
    <text evidence="1">The sequence shown here is derived from an EMBL/GenBank/DDBJ whole genome shotgun (WGS) entry which is preliminary data.</text>
</comment>
<dbReference type="RefSeq" id="WP_136863960.1">
    <property type="nucleotide sequence ID" value="NZ_SWCJ01000010.1"/>
</dbReference>
<sequence length="276" mass="30503">MDDDKLFDLIEQAYDCAVDGQWYALLENVSSAFSDSKAFVGASRKSSSGQQLLCGTHDLDSLLPGYMKEIHLDPCAAHALKVPHKPLLLNNELKAEVEQSPVHKWYRQMEVDFAMGRVLPQPKTSAVFGVNRSARQCQFTQAEYEAFDLLSGHMGMVLKSAHTLGDLVRERVSQWQAEHVKGNPAIAIVRKNGSPVYISAKMERLVDGTGPFKWQQGAMTLENALEAKRLQQAHDNAISGAVRTRLGSSIPVADQRLQVIPLSAAVYENASLWLIS</sequence>
<evidence type="ECO:0008006" key="3">
    <source>
        <dbReference type="Google" id="ProtNLM"/>
    </source>
</evidence>
<dbReference type="OrthoDB" id="6396693at2"/>
<organism evidence="1 2">
    <name type="scientific">Ferrimonas aestuarii</name>
    <dbReference type="NCBI Taxonomy" id="2569539"/>
    <lineage>
        <taxon>Bacteria</taxon>
        <taxon>Pseudomonadati</taxon>
        <taxon>Pseudomonadota</taxon>
        <taxon>Gammaproteobacteria</taxon>
        <taxon>Alteromonadales</taxon>
        <taxon>Ferrimonadaceae</taxon>
        <taxon>Ferrimonas</taxon>
    </lineage>
</organism>
<dbReference type="EMBL" id="SWCJ01000010">
    <property type="protein sequence ID" value="TKB53978.1"/>
    <property type="molecule type" value="Genomic_DNA"/>
</dbReference>
<reference evidence="1 2" key="1">
    <citation type="submission" date="2019-04" db="EMBL/GenBank/DDBJ databases">
        <authorList>
            <person name="Hwang J.C."/>
        </authorList>
    </citation>
    <scope>NUCLEOTIDE SEQUENCE [LARGE SCALE GENOMIC DNA]</scope>
    <source>
        <strain evidence="1 2">IMCC35002</strain>
    </source>
</reference>
<evidence type="ECO:0000313" key="2">
    <source>
        <dbReference type="Proteomes" id="UP000305675"/>
    </source>
</evidence>
<proteinExistence type="predicted"/>
<dbReference type="Proteomes" id="UP000305675">
    <property type="component" value="Unassembled WGS sequence"/>
</dbReference>
<accession>A0A4U1BMM1</accession>
<keyword evidence="2" id="KW-1185">Reference proteome</keyword>